<name>A0ACD3B623_9AGAR</name>
<sequence length="177" mass="19899">MGWKMELWSVVKYDHETRGKSVNAERKRICGTGESVDEEVENVGGELGHIRTGSGLKADERSENEGAINVGVVKANLAFEINTRTAIHGVGVDVRKRSRSACDVYTDCGFVCLNAHRQGWGEGVFYTLAFEKLMRQRTDEWKRERWEGGSGIVKKMARKPRNNQGERTKRRGGPSGW</sequence>
<protein>
    <submittedName>
        <fullName evidence="1">Uncharacterized protein</fullName>
    </submittedName>
</protein>
<dbReference type="EMBL" id="ML208275">
    <property type="protein sequence ID" value="TFK73555.1"/>
    <property type="molecule type" value="Genomic_DNA"/>
</dbReference>
<proteinExistence type="predicted"/>
<accession>A0ACD3B623</accession>
<reference evidence="1 2" key="1">
    <citation type="journal article" date="2019" name="Nat. Ecol. Evol.">
        <title>Megaphylogeny resolves global patterns of mushroom evolution.</title>
        <authorList>
            <person name="Varga T."/>
            <person name="Krizsan K."/>
            <person name="Foldi C."/>
            <person name="Dima B."/>
            <person name="Sanchez-Garcia M."/>
            <person name="Sanchez-Ramirez S."/>
            <person name="Szollosi G.J."/>
            <person name="Szarkandi J.G."/>
            <person name="Papp V."/>
            <person name="Albert L."/>
            <person name="Andreopoulos W."/>
            <person name="Angelini C."/>
            <person name="Antonin V."/>
            <person name="Barry K.W."/>
            <person name="Bougher N.L."/>
            <person name="Buchanan P."/>
            <person name="Buyck B."/>
            <person name="Bense V."/>
            <person name="Catcheside P."/>
            <person name="Chovatia M."/>
            <person name="Cooper J."/>
            <person name="Damon W."/>
            <person name="Desjardin D."/>
            <person name="Finy P."/>
            <person name="Geml J."/>
            <person name="Haridas S."/>
            <person name="Hughes K."/>
            <person name="Justo A."/>
            <person name="Karasinski D."/>
            <person name="Kautmanova I."/>
            <person name="Kiss B."/>
            <person name="Kocsube S."/>
            <person name="Kotiranta H."/>
            <person name="LaButti K.M."/>
            <person name="Lechner B.E."/>
            <person name="Liimatainen K."/>
            <person name="Lipzen A."/>
            <person name="Lukacs Z."/>
            <person name="Mihaltcheva S."/>
            <person name="Morgado L.N."/>
            <person name="Niskanen T."/>
            <person name="Noordeloos M.E."/>
            <person name="Ohm R.A."/>
            <person name="Ortiz-Santana B."/>
            <person name="Ovrebo C."/>
            <person name="Racz N."/>
            <person name="Riley R."/>
            <person name="Savchenko A."/>
            <person name="Shiryaev A."/>
            <person name="Soop K."/>
            <person name="Spirin V."/>
            <person name="Szebenyi C."/>
            <person name="Tomsovsky M."/>
            <person name="Tulloss R.E."/>
            <person name="Uehling J."/>
            <person name="Grigoriev I.V."/>
            <person name="Vagvolgyi C."/>
            <person name="Papp T."/>
            <person name="Martin F.M."/>
            <person name="Miettinen O."/>
            <person name="Hibbett D.S."/>
            <person name="Nagy L.G."/>
        </authorList>
    </citation>
    <scope>NUCLEOTIDE SEQUENCE [LARGE SCALE GENOMIC DNA]</scope>
    <source>
        <strain evidence="1 2">NL-1719</strain>
    </source>
</reference>
<gene>
    <name evidence="1" type="ORF">BDN72DRAFT_854775</name>
</gene>
<organism evidence="1 2">
    <name type="scientific">Pluteus cervinus</name>
    <dbReference type="NCBI Taxonomy" id="181527"/>
    <lineage>
        <taxon>Eukaryota</taxon>
        <taxon>Fungi</taxon>
        <taxon>Dikarya</taxon>
        <taxon>Basidiomycota</taxon>
        <taxon>Agaricomycotina</taxon>
        <taxon>Agaricomycetes</taxon>
        <taxon>Agaricomycetidae</taxon>
        <taxon>Agaricales</taxon>
        <taxon>Pluteineae</taxon>
        <taxon>Pluteaceae</taxon>
        <taxon>Pluteus</taxon>
    </lineage>
</organism>
<evidence type="ECO:0000313" key="1">
    <source>
        <dbReference type="EMBL" id="TFK73555.1"/>
    </source>
</evidence>
<keyword evidence="2" id="KW-1185">Reference proteome</keyword>
<dbReference type="Proteomes" id="UP000308600">
    <property type="component" value="Unassembled WGS sequence"/>
</dbReference>
<evidence type="ECO:0000313" key="2">
    <source>
        <dbReference type="Proteomes" id="UP000308600"/>
    </source>
</evidence>